<reference evidence="2 3" key="1">
    <citation type="submission" date="2021-06" db="EMBL/GenBank/DDBJ databases">
        <authorList>
            <person name="Palmer J.M."/>
        </authorList>
    </citation>
    <scope>NUCLEOTIDE SEQUENCE [LARGE SCALE GENOMIC DNA]</scope>
    <source>
        <strain evidence="2 3">MEX-2019</strain>
        <tissue evidence="2">Muscle</tissue>
    </source>
</reference>
<accession>A0AAV9QNF9</accession>
<dbReference type="Proteomes" id="UP001311232">
    <property type="component" value="Unassembled WGS sequence"/>
</dbReference>
<gene>
    <name evidence="2" type="ORF">CRENBAI_012816</name>
</gene>
<dbReference type="EMBL" id="JAHHUM010003127">
    <property type="protein sequence ID" value="KAK5598377.1"/>
    <property type="molecule type" value="Genomic_DNA"/>
</dbReference>
<evidence type="ECO:0000256" key="1">
    <source>
        <dbReference type="SAM" id="MobiDB-lite"/>
    </source>
</evidence>
<name>A0AAV9QNF9_9TELE</name>
<feature type="region of interest" description="Disordered" evidence="1">
    <location>
        <begin position="77"/>
        <end position="97"/>
    </location>
</feature>
<comment type="caution">
    <text evidence="2">The sequence shown here is derived from an EMBL/GenBank/DDBJ whole genome shotgun (WGS) entry which is preliminary data.</text>
</comment>
<protein>
    <submittedName>
        <fullName evidence="2">Uncharacterized protein</fullName>
    </submittedName>
</protein>
<evidence type="ECO:0000313" key="3">
    <source>
        <dbReference type="Proteomes" id="UP001311232"/>
    </source>
</evidence>
<keyword evidence="3" id="KW-1185">Reference proteome</keyword>
<sequence length="137" mass="15109">MVTACCNDNTTVRQSVYSCPPSLLAFQQSYDKSSVTTRSYNYLLKMNGCEPQSPACLVTHPYLSDNEAEQQTKAMKGEYDSEQASVTTDGGLDGKKQRERSCWRAKNRGSLLNCQRGGRARRLPLCCACPAQAARNA</sequence>
<organism evidence="2 3">
    <name type="scientific">Crenichthys baileyi</name>
    <name type="common">White River springfish</name>
    <dbReference type="NCBI Taxonomy" id="28760"/>
    <lineage>
        <taxon>Eukaryota</taxon>
        <taxon>Metazoa</taxon>
        <taxon>Chordata</taxon>
        <taxon>Craniata</taxon>
        <taxon>Vertebrata</taxon>
        <taxon>Euteleostomi</taxon>
        <taxon>Actinopterygii</taxon>
        <taxon>Neopterygii</taxon>
        <taxon>Teleostei</taxon>
        <taxon>Neoteleostei</taxon>
        <taxon>Acanthomorphata</taxon>
        <taxon>Ovalentaria</taxon>
        <taxon>Atherinomorphae</taxon>
        <taxon>Cyprinodontiformes</taxon>
        <taxon>Goodeidae</taxon>
        <taxon>Crenichthys</taxon>
    </lineage>
</organism>
<dbReference type="AlphaFoldDB" id="A0AAV9QNF9"/>
<evidence type="ECO:0000313" key="2">
    <source>
        <dbReference type="EMBL" id="KAK5598377.1"/>
    </source>
</evidence>
<proteinExistence type="predicted"/>